<gene>
    <name evidence="3" type="ORF">PENTCL1PPCAC_23263</name>
    <name evidence="4" type="ORF">PENTCL1PPCAC_30669</name>
</gene>
<feature type="compositionally biased region" description="Basic and acidic residues" evidence="1">
    <location>
        <begin position="128"/>
        <end position="137"/>
    </location>
</feature>
<feature type="non-terminal residue" evidence="3">
    <location>
        <position position="1"/>
    </location>
</feature>
<accession>A0AAV5U4Q7</accession>
<protein>
    <submittedName>
        <fullName evidence="3">Uncharacterized protein</fullName>
    </submittedName>
</protein>
<comment type="caution">
    <text evidence="3">The sequence shown here is derived from an EMBL/GenBank/DDBJ whole genome shotgun (WGS) entry which is preliminary data.</text>
</comment>
<name>A0AAV5U4Q7_9BILA</name>
<dbReference type="AlphaFoldDB" id="A0AAV5U4Q7"/>
<evidence type="ECO:0000313" key="3">
    <source>
        <dbReference type="EMBL" id="GMT01089.1"/>
    </source>
</evidence>
<keyword evidence="2" id="KW-0812">Transmembrane</keyword>
<evidence type="ECO:0000256" key="1">
    <source>
        <dbReference type="SAM" id="MobiDB-lite"/>
    </source>
</evidence>
<feature type="transmembrane region" description="Helical" evidence="2">
    <location>
        <begin position="89"/>
        <end position="114"/>
    </location>
</feature>
<reference evidence="3" key="1">
    <citation type="submission" date="2023-10" db="EMBL/GenBank/DDBJ databases">
        <title>Genome assembly of Pristionchus species.</title>
        <authorList>
            <person name="Yoshida K."/>
            <person name="Sommer R.J."/>
        </authorList>
    </citation>
    <scope>NUCLEOTIDE SEQUENCE</scope>
    <source>
        <strain evidence="3">RS0144</strain>
    </source>
</reference>
<sequence>TPKASIVELPTTTTTTTTTLSPTTTTRKTTPTRGDRPPSGDSSHEKEGGSNGGEGRGNEDSGSNPRKTTTTKGDADAAPVSSAGLLTNLSIGVIISLLILLLMAGCIVIYCLFLRKRDKSKKKKMEKKKSAERKTEGDTDGEEEEGDETEGTEGGEGDEEEDDMPKRKRPGGIPGGLRKKRTKKWKKMPDGSKAFRIPSKDIKFKGPIKMKKRFHGEAKHDMDGADPANKKVNEIVFDPALNEAVAIGEGVEEVQKSYTDASFDDTDRSEFLKVLSEFNK</sequence>
<feature type="compositionally biased region" description="Basic residues" evidence="1">
    <location>
        <begin position="177"/>
        <end position="186"/>
    </location>
</feature>
<feature type="region of interest" description="Disordered" evidence="1">
    <location>
        <begin position="1"/>
        <end position="79"/>
    </location>
</feature>
<organism evidence="3 5">
    <name type="scientific">Pristionchus entomophagus</name>
    <dbReference type="NCBI Taxonomy" id="358040"/>
    <lineage>
        <taxon>Eukaryota</taxon>
        <taxon>Metazoa</taxon>
        <taxon>Ecdysozoa</taxon>
        <taxon>Nematoda</taxon>
        <taxon>Chromadorea</taxon>
        <taxon>Rhabditida</taxon>
        <taxon>Rhabditina</taxon>
        <taxon>Diplogasteromorpha</taxon>
        <taxon>Diplogasteroidea</taxon>
        <taxon>Neodiplogasteridae</taxon>
        <taxon>Pristionchus</taxon>
    </lineage>
</organism>
<dbReference type="PANTHER" id="PTHR37968:SF1">
    <property type="entry name" value="LEUCINE-RICH REPEAT-CONTAINING PROTEIN"/>
    <property type="match status" value="1"/>
</dbReference>
<feature type="region of interest" description="Disordered" evidence="1">
    <location>
        <begin position="121"/>
        <end position="199"/>
    </location>
</feature>
<proteinExistence type="predicted"/>
<evidence type="ECO:0000313" key="5">
    <source>
        <dbReference type="Proteomes" id="UP001432027"/>
    </source>
</evidence>
<keyword evidence="2" id="KW-0472">Membrane</keyword>
<feature type="compositionally biased region" description="Low complexity" evidence="1">
    <location>
        <begin position="10"/>
        <end position="32"/>
    </location>
</feature>
<feature type="non-terminal residue" evidence="3">
    <location>
        <position position="280"/>
    </location>
</feature>
<dbReference type="EMBL" id="BTSX01000104">
    <property type="protein sequence ID" value="GMT08495.1"/>
    <property type="molecule type" value="Genomic_DNA"/>
</dbReference>
<dbReference type="EMBL" id="BTSX01000005">
    <property type="protein sequence ID" value="GMT01089.1"/>
    <property type="molecule type" value="Genomic_DNA"/>
</dbReference>
<keyword evidence="5" id="KW-1185">Reference proteome</keyword>
<evidence type="ECO:0000256" key="2">
    <source>
        <dbReference type="SAM" id="Phobius"/>
    </source>
</evidence>
<feature type="compositionally biased region" description="Acidic residues" evidence="1">
    <location>
        <begin position="138"/>
        <end position="163"/>
    </location>
</feature>
<dbReference type="Proteomes" id="UP001432027">
    <property type="component" value="Unassembled WGS sequence"/>
</dbReference>
<keyword evidence="2" id="KW-1133">Transmembrane helix</keyword>
<evidence type="ECO:0000313" key="4">
    <source>
        <dbReference type="EMBL" id="GMT08495.1"/>
    </source>
</evidence>
<feature type="compositionally biased region" description="Basic and acidic residues" evidence="1">
    <location>
        <begin position="33"/>
        <end position="48"/>
    </location>
</feature>
<dbReference type="PANTHER" id="PTHR37968">
    <property type="entry name" value="PROTEIN CBG06678"/>
    <property type="match status" value="1"/>
</dbReference>
<feature type="compositionally biased region" description="Low complexity" evidence="1">
    <location>
        <begin position="60"/>
        <end position="72"/>
    </location>
</feature>